<organism evidence="2 3">
    <name type="scientific">Gelidibacter algens</name>
    <dbReference type="NCBI Taxonomy" id="49280"/>
    <lineage>
        <taxon>Bacteria</taxon>
        <taxon>Pseudomonadati</taxon>
        <taxon>Bacteroidota</taxon>
        <taxon>Flavobacteriia</taxon>
        <taxon>Flavobacteriales</taxon>
        <taxon>Flavobacteriaceae</taxon>
        <taxon>Gelidibacter</taxon>
    </lineage>
</organism>
<reference evidence="2 3" key="1">
    <citation type="submission" date="2018-06" db="EMBL/GenBank/DDBJ databases">
        <title>Genomic Encyclopedia of Archaeal and Bacterial Type Strains, Phase II (KMG-II): from individual species to whole genera.</title>
        <authorList>
            <person name="Goeker M."/>
        </authorList>
    </citation>
    <scope>NUCLEOTIDE SEQUENCE [LARGE SCALE GENOMIC DNA]</scope>
    <source>
        <strain evidence="2 3">DSM 12408</strain>
    </source>
</reference>
<dbReference type="Gene3D" id="3.40.390.10">
    <property type="entry name" value="Collagenase (Catalytic Domain)"/>
    <property type="match status" value="1"/>
</dbReference>
<dbReference type="AlphaFoldDB" id="A0A327S9Q9"/>
<accession>A0A327S9Q9</accession>
<keyword evidence="3" id="KW-1185">Reference proteome</keyword>
<dbReference type="GO" id="GO:0008237">
    <property type="term" value="F:metallopeptidase activity"/>
    <property type="evidence" value="ECO:0007669"/>
    <property type="project" value="InterPro"/>
</dbReference>
<gene>
    <name evidence="2" type="ORF">LX77_01086</name>
</gene>
<evidence type="ECO:0000313" key="2">
    <source>
        <dbReference type="EMBL" id="RAJ25671.1"/>
    </source>
</evidence>
<comment type="caution">
    <text evidence="2">The sequence shown here is derived from an EMBL/GenBank/DDBJ whole genome shotgun (WGS) entry which is preliminary data.</text>
</comment>
<feature type="region of interest" description="Disordered" evidence="1">
    <location>
        <begin position="160"/>
        <end position="179"/>
    </location>
</feature>
<evidence type="ECO:0000313" key="3">
    <source>
        <dbReference type="Proteomes" id="UP000248987"/>
    </source>
</evidence>
<sequence length="396" mass="44064">MTLLQIVERLRNNGSLPTTGTTCIRELNNRFKPNSCSVRSLMAKMLEGVSANRPWAIILCRFKGESPNPNMEIPTERFFREIFTGGTGGLIEYWRDASLAAIDVTGSQISQWIELGIPRSQAGGIGRTAMVNLAIEAAKGIGFNPVDGFHSQIAIVTHNWSNDDPQRPPGTPTWQDDDPLKPWWPTWIDGSSDKKTVCLTPPYDGDITAHEMGHVFAMDHDVDSDLKTDYKDPCCIMSQNGSFVHPKWQVNFGPAICLPHLIKQGWIYDRRVFFDNGGWMSQPEGITLPLAPISRPGARANLGIKLAYGLNGSSWDYYLEYVIPTEWNRGLPGAPYLFIRRMSPKYNGTPAYLGFISIPSIAGTTAEWIEPLGDVKFQVELTHFPGPIIKVSAKKL</sequence>
<protein>
    <recommendedName>
        <fullName evidence="4">M6 family metalloprotease-like protein</fullName>
    </recommendedName>
</protein>
<evidence type="ECO:0000256" key="1">
    <source>
        <dbReference type="SAM" id="MobiDB-lite"/>
    </source>
</evidence>
<evidence type="ECO:0008006" key="4">
    <source>
        <dbReference type="Google" id="ProtNLM"/>
    </source>
</evidence>
<dbReference type="Proteomes" id="UP000248987">
    <property type="component" value="Unassembled WGS sequence"/>
</dbReference>
<dbReference type="InterPro" id="IPR024079">
    <property type="entry name" value="MetalloPept_cat_dom_sf"/>
</dbReference>
<dbReference type="EMBL" id="QLLQ01000003">
    <property type="protein sequence ID" value="RAJ25671.1"/>
    <property type="molecule type" value="Genomic_DNA"/>
</dbReference>
<proteinExistence type="predicted"/>
<name>A0A327S9Q9_9FLAO</name>
<dbReference type="SUPFAM" id="SSF55486">
    <property type="entry name" value="Metalloproteases ('zincins'), catalytic domain"/>
    <property type="match status" value="1"/>
</dbReference>